<reference evidence="2 3" key="1">
    <citation type="submission" date="2019-11" db="EMBL/GenBank/DDBJ databases">
        <authorList>
            <person name="Khan S.A."/>
            <person name="Jeon C.O."/>
            <person name="Chun B.H."/>
        </authorList>
    </citation>
    <scope>NUCLEOTIDE SEQUENCE [LARGE SCALE GENOMIC DNA]</scope>
    <source>
        <strain evidence="2 3">IMCC 1097</strain>
    </source>
</reference>
<dbReference type="OrthoDB" id="9763644at2"/>
<dbReference type="RefSeq" id="WP_153713667.1">
    <property type="nucleotide sequence ID" value="NZ_CP045871.1"/>
</dbReference>
<dbReference type="NCBIfam" id="NF042913">
    <property type="entry name" value="CyRepA1"/>
    <property type="match status" value="1"/>
</dbReference>
<evidence type="ECO:0000313" key="2">
    <source>
        <dbReference type="EMBL" id="QGG80163.1"/>
    </source>
</evidence>
<protein>
    <recommendedName>
        <fullName evidence="1">Replication origin-binding protein domain-containing protein</fullName>
    </recommendedName>
</protein>
<dbReference type="AlphaFoldDB" id="A0A5Q2QAA5"/>
<dbReference type="InterPro" id="IPR003450">
    <property type="entry name" value="Replication_origin-bd"/>
</dbReference>
<dbReference type="KEGG" id="llp:GH975_06070"/>
<dbReference type="SUPFAM" id="SSF52540">
    <property type="entry name" value="P-loop containing nucleoside triphosphate hydrolases"/>
    <property type="match status" value="1"/>
</dbReference>
<evidence type="ECO:0000259" key="1">
    <source>
        <dbReference type="Pfam" id="PF02399"/>
    </source>
</evidence>
<dbReference type="GO" id="GO:0006260">
    <property type="term" value="P:DNA replication"/>
    <property type="evidence" value="ECO:0007669"/>
    <property type="project" value="InterPro"/>
</dbReference>
<name>A0A5Q2QAA5_9GAMM</name>
<dbReference type="Gene3D" id="3.40.50.300">
    <property type="entry name" value="P-loop containing nucleotide triphosphate hydrolases"/>
    <property type="match status" value="1"/>
</dbReference>
<dbReference type="Pfam" id="PF02399">
    <property type="entry name" value="Herpes_ori_bp"/>
    <property type="match status" value="1"/>
</dbReference>
<keyword evidence="3" id="KW-1185">Reference proteome</keyword>
<dbReference type="Proteomes" id="UP000388235">
    <property type="component" value="Chromosome"/>
</dbReference>
<dbReference type="EMBL" id="CP045871">
    <property type="protein sequence ID" value="QGG80163.1"/>
    <property type="molecule type" value="Genomic_DNA"/>
</dbReference>
<proteinExistence type="predicted"/>
<evidence type="ECO:0000313" key="3">
    <source>
        <dbReference type="Proteomes" id="UP000388235"/>
    </source>
</evidence>
<dbReference type="InterPro" id="IPR049996">
    <property type="entry name" value="Slr7037-like"/>
</dbReference>
<sequence length="1037" mass="117175">MTEESTQKWLISFNPNLINKNSPADPKFFAQGFETYEVSCDEFLQLVTSGIAFSYAFTGDTRKSEYFSQAHCLCVDVDGGLSLNQAESNAYIRNSAAFIYTTPSHSPDVHRYRIVFLLEKPIESPAHLTFATRALAQMFGGDISVSDPARMFYGNSAALIARFDQTLSEVDVDDLIANGRALTVRKRRLAFTGTTTSRFMRGTQFTTETGGTITADQVSSKTVVRCPFHLDTNPSSFLALNDHNEVYHYCSVCCVTRWAPSTARSSAPAIDNFVETMREVSQAKNMKTFHRKAEGIERFMDGGEFTVASVEFSEERYLPDFNVSNGVLFVRSPKGSGKTEFVKREVARLKFRHQSFAEYEESSFEGDSRIYTDTSILLIGHRQALIGEMCERVGLHSYLDDNKLSHGEIIEKRKRYGICLDSLPKIRASVYDVVIIDEVQQVLAHFLSDTLRGKRHLIWDSFTRLVQNAKKIVCLDADLSWSAFHTLLSLRPPAAPCFVRINEWQETSGKNIDVYNSRDQLIEQLCEFISAGKRVFVTSNSKNLVLKVAELISHSKRPGGGAPKVFHITSENSKSADAQTFIKDVKKEILNYDAVLASPSLGTGVDISFPDDAQHVDVVVGLFVGGVTDHRDIDQQLLRVRNPKQVCVWIDPAKDDLETDYSAILADVQTRHLENLLEGHSVEAGHQAPDDLFTPMVARIVQDRHKSLNQLKLNFLNYKNDQGYLANFVDPDTVASKSGRDRLQVASDVLSAQKVKAIFEAPCLSLYDFLRVEDRISRIQLPIPEDLKNAFLRTRIERFYQCDVTQELIEKDQDQRLRTKISLYRRLTDKKRMQQNFEIGVDLGSDIKTALIADPLYRDMVLGMLLQHTPLYQNFTFKPDVEITKDDLNEFASKAAQLAVPLRTHVGIKVRADIQSKPTQFLNKLLDLIGLSLIRTRSSGKTGVKQYFYALDPTAIHSLDLYLQPLSTEEELDLATAHQEMADRYGIGWCYITEKYQHKFNDGQWRWMFPGRDSVGELSPRNTLSGHEKWAASVGLR</sequence>
<gene>
    <name evidence="2" type="ORF">GH975_06070</name>
</gene>
<organism evidence="2 3">
    <name type="scientific">Litorivicinus lipolyticus</name>
    <dbReference type="NCBI Taxonomy" id="418701"/>
    <lineage>
        <taxon>Bacteria</taxon>
        <taxon>Pseudomonadati</taxon>
        <taxon>Pseudomonadota</taxon>
        <taxon>Gammaproteobacteria</taxon>
        <taxon>Oceanospirillales</taxon>
        <taxon>Litorivicinaceae</taxon>
        <taxon>Litorivicinus</taxon>
    </lineage>
</organism>
<dbReference type="GO" id="GO:0005524">
    <property type="term" value="F:ATP binding"/>
    <property type="evidence" value="ECO:0007669"/>
    <property type="project" value="InterPro"/>
</dbReference>
<accession>A0A5Q2QAA5</accession>
<dbReference type="InterPro" id="IPR027417">
    <property type="entry name" value="P-loop_NTPase"/>
</dbReference>
<dbReference type="GO" id="GO:0003688">
    <property type="term" value="F:DNA replication origin binding"/>
    <property type="evidence" value="ECO:0007669"/>
    <property type="project" value="InterPro"/>
</dbReference>
<feature type="domain" description="Replication origin-binding protein" evidence="1">
    <location>
        <begin position="322"/>
        <end position="492"/>
    </location>
</feature>